<proteinExistence type="predicted"/>
<keyword evidence="5" id="KW-1185">Reference proteome</keyword>
<sequence>DKHIPSFGRQKRGHAIFEEQKELSSCQWRTGPLGLHGGFATCRRLPCGARSSGKIFCMHKAPSVDFSDMSVFYAEEGAVCSATLMSEPGVSPAGHVMQVARDGQGNLLRLMFHGQLPYGEANDMLVELARAKFSRGTKVSIMEPLLQVSPEGLLGIEIGVGATGPVIRSLRLCLTAAEDGSALPDAVSRRSMILLDALAEVACSKLQQEDPEPRPREPAGLAQASARSGAFRQPLAEAVAASSRKLQGTSASAPRDLATLAWASARSRLRGEAFLAVAWKSSLQSHRWSPMDSANLVWALSAAQHVDRQAMSTAVERVSARAQSLDARQPASIAQACARQTPSGASQMRYLMQVTVSQIDALPAQQVGWLADACQVFPLFLCSQSCEVIRAKLSELTQQLGEPLTRLSSSHSKPPRGFQGPLEDFGAMAKRLGADQLGDLGSRELLRSQNIAVTAGPGPSLPREAPGSGKLPPITALCHATLGERQLSQSAVSGVSDGLRAQRWLFPVPLAAGSVERSLCAEFQVLAQTCDVIFEDLSDSSEGQRVSGKVQLFISAPPCLSCVAAICQFQLLLPCVELEVSWISESQRRFLADRISGAIQDPTRALACTLAFVEALKNDASHAKGSSASYFWCSGSVGAKEIDYGALGKGPAPAEASLSLVAQEAPEEVKEEAPLLKEEPREEPSPSPSPVENSNDGKLSAQQTAVAKMAQDEFELSEVRLITEDQLPPLDDRVYPRPSLIKYKWVLCTCFEHDWKILRSLATIGPKLLRNFFSSEEECEVMEHALFRKYRWVMPLYRKLSSEDCNDRGSVPEDISVFGVSKRSAAALLGHEGIDILDKDFAQAQVGNIYTQSNVTRPEETEGFQVTCRQQLARYQFAEFLLRVAHTKWPRLTKAEALDCLFKELAVLCVKYSSDIRTLLNCGSDDVVQDTFVKIHGTTRALFDETASVHEMKYGEKLMTLEDWRLLLNKASVFEHFPVIKRREVGYTYRMGLEARADEQYNKTWQLLRYEDFQRALGAVIFLNEIRSKPNEGLRFDLRSSDSDRAGFFVPKLTDYFDDDFGFGTADLLITICALGAVLLEVVRDLCGSETFANENLSTLSEKVGRRLREIAHCAGAIERLTSLKTGVGACPPFLALWSIRFSRVPPVANAKQALLKMRDYDAAAADAALALQLRAHDAKAWSRYVMAAGGLAALSVAGRGEEYSAGPEKAEIAEVLVEDWRLVTCRAATCSTAFAAAGPGTSPVAPNAVAAKRAIEVAKEAANAEYNKQNYSAAVEGYTKATASDPCLADVAAIFSNLAHCRLCLGQPHCAIASAVSCLRLRPSWAVAVKAVHRLAAALASTGEHDAARQVIRTFDSAVVDDVPEAVRKSCADLCSKLDRHAETLAELTASQGQPDQWESLLEGLLPGSEWCSGSLEASGGRLRVRSPTPRGSLLLLLRPLGGLAQGSDSWSHGELARHYVRSDGWGLHERLSSICNTDVAAKEVALLITGALGRVADPRELMLSSPRAQLLPLLGQRLESFFRSFGTLSPSLLGCLLEEHRVTLQPKFPGAGSSRGIFPTLALIPEANSETTANCEMRFKQGALAVLASEDLEPGKELRIETSATPHYVCQKRCKARHAYPELPQGTESQVT</sequence>
<keyword evidence="2" id="KW-0802">TPR repeat</keyword>
<gene>
    <name evidence="4" type="primary">PIP5K9</name>
    <name evidence="4" type="ORF">SNEC2469_LOCUS29216</name>
</gene>
<evidence type="ECO:0000313" key="5">
    <source>
        <dbReference type="Proteomes" id="UP000601435"/>
    </source>
</evidence>
<feature type="region of interest" description="Disordered" evidence="3">
    <location>
        <begin position="206"/>
        <end position="225"/>
    </location>
</feature>
<protein>
    <submittedName>
        <fullName evidence="4">PIP5K9 protein</fullName>
    </submittedName>
</protein>
<dbReference type="SUPFAM" id="SSF48452">
    <property type="entry name" value="TPR-like"/>
    <property type="match status" value="1"/>
</dbReference>
<dbReference type="OrthoDB" id="421106at2759"/>
<organism evidence="4 5">
    <name type="scientific">Symbiodinium necroappetens</name>
    <dbReference type="NCBI Taxonomy" id="1628268"/>
    <lineage>
        <taxon>Eukaryota</taxon>
        <taxon>Sar</taxon>
        <taxon>Alveolata</taxon>
        <taxon>Dinophyceae</taxon>
        <taxon>Suessiales</taxon>
        <taxon>Symbiodiniaceae</taxon>
        <taxon>Symbiodinium</taxon>
    </lineage>
</organism>
<reference evidence="4" key="1">
    <citation type="submission" date="2021-02" db="EMBL/GenBank/DDBJ databases">
        <authorList>
            <person name="Dougan E. K."/>
            <person name="Rhodes N."/>
            <person name="Thang M."/>
            <person name="Chan C."/>
        </authorList>
    </citation>
    <scope>NUCLEOTIDE SEQUENCE</scope>
</reference>
<accession>A0A813B0D1</accession>
<dbReference type="InterPro" id="IPR011990">
    <property type="entry name" value="TPR-like_helical_dom_sf"/>
</dbReference>
<dbReference type="GO" id="GO:0051879">
    <property type="term" value="F:Hsp90 protein binding"/>
    <property type="evidence" value="ECO:0007669"/>
    <property type="project" value="TreeGrafter"/>
</dbReference>
<feature type="compositionally biased region" description="Basic and acidic residues" evidence="3">
    <location>
        <begin position="669"/>
        <end position="684"/>
    </location>
</feature>
<evidence type="ECO:0000256" key="1">
    <source>
        <dbReference type="ARBA" id="ARBA00022737"/>
    </source>
</evidence>
<keyword evidence="1" id="KW-0677">Repeat</keyword>
<evidence type="ECO:0000256" key="3">
    <source>
        <dbReference type="SAM" id="MobiDB-lite"/>
    </source>
</evidence>
<dbReference type="Gene3D" id="1.25.40.10">
    <property type="entry name" value="Tetratricopeptide repeat domain"/>
    <property type="match status" value="1"/>
</dbReference>
<dbReference type="EMBL" id="CAJNJA010065197">
    <property type="protein sequence ID" value="CAE7884798.1"/>
    <property type="molecule type" value="Genomic_DNA"/>
</dbReference>
<feature type="compositionally biased region" description="Basic and acidic residues" evidence="3">
    <location>
        <begin position="207"/>
        <end position="217"/>
    </location>
</feature>
<name>A0A813B0D1_9DINO</name>
<dbReference type="Proteomes" id="UP000601435">
    <property type="component" value="Unassembled WGS sequence"/>
</dbReference>
<comment type="caution">
    <text evidence="4">The sequence shown here is derived from an EMBL/GenBank/DDBJ whole genome shotgun (WGS) entry which is preliminary data.</text>
</comment>
<evidence type="ECO:0000313" key="4">
    <source>
        <dbReference type="EMBL" id="CAE7884798.1"/>
    </source>
</evidence>
<feature type="compositionally biased region" description="Polar residues" evidence="3">
    <location>
        <begin position="693"/>
        <end position="704"/>
    </location>
</feature>
<evidence type="ECO:0000256" key="2">
    <source>
        <dbReference type="ARBA" id="ARBA00022803"/>
    </source>
</evidence>
<dbReference type="PANTHER" id="PTHR22904">
    <property type="entry name" value="TPR REPEAT CONTAINING PROTEIN"/>
    <property type="match status" value="1"/>
</dbReference>
<feature type="non-terminal residue" evidence="4">
    <location>
        <position position="1634"/>
    </location>
</feature>
<dbReference type="PANTHER" id="PTHR22904:SF523">
    <property type="entry name" value="STRESS-INDUCED-PHOSPHOPROTEIN 1"/>
    <property type="match status" value="1"/>
</dbReference>
<feature type="region of interest" description="Disordered" evidence="3">
    <location>
        <begin position="669"/>
        <end position="704"/>
    </location>
</feature>